<name>A0A645AD07_9ZZZZ</name>
<accession>A0A645AD07</accession>
<evidence type="ECO:0000313" key="1">
    <source>
        <dbReference type="EMBL" id="MPM50171.1"/>
    </source>
</evidence>
<proteinExistence type="predicted"/>
<dbReference type="EMBL" id="VSSQ01012845">
    <property type="protein sequence ID" value="MPM50171.1"/>
    <property type="molecule type" value="Genomic_DNA"/>
</dbReference>
<organism evidence="1">
    <name type="scientific">bioreactor metagenome</name>
    <dbReference type="NCBI Taxonomy" id="1076179"/>
    <lineage>
        <taxon>unclassified sequences</taxon>
        <taxon>metagenomes</taxon>
        <taxon>ecological metagenomes</taxon>
    </lineage>
</organism>
<sequence length="37" mass="4256">MHGDLQGRFSDSEALQSSCMIVKNRMLILVMTNILRF</sequence>
<protein>
    <submittedName>
        <fullName evidence="1">Uncharacterized protein</fullName>
    </submittedName>
</protein>
<dbReference type="AlphaFoldDB" id="A0A645AD07"/>
<gene>
    <name evidence="1" type="ORF">SDC9_96907</name>
</gene>
<comment type="caution">
    <text evidence="1">The sequence shown here is derived from an EMBL/GenBank/DDBJ whole genome shotgun (WGS) entry which is preliminary data.</text>
</comment>
<reference evidence="1" key="1">
    <citation type="submission" date="2019-08" db="EMBL/GenBank/DDBJ databases">
        <authorList>
            <person name="Kucharzyk K."/>
            <person name="Murdoch R.W."/>
            <person name="Higgins S."/>
            <person name="Loffler F."/>
        </authorList>
    </citation>
    <scope>NUCLEOTIDE SEQUENCE</scope>
</reference>